<keyword evidence="3" id="KW-1185">Reference proteome</keyword>
<accession>A0A561E841</accession>
<feature type="transmembrane region" description="Helical" evidence="1">
    <location>
        <begin position="71"/>
        <end position="87"/>
    </location>
</feature>
<feature type="transmembrane region" description="Helical" evidence="1">
    <location>
        <begin position="6"/>
        <end position="29"/>
    </location>
</feature>
<evidence type="ECO:0000256" key="1">
    <source>
        <dbReference type="SAM" id="Phobius"/>
    </source>
</evidence>
<comment type="caution">
    <text evidence="2">The sequence shown here is derived from an EMBL/GenBank/DDBJ whole genome shotgun (WGS) entry which is preliminary data.</text>
</comment>
<gene>
    <name evidence="2" type="ORF">BKA23_0570</name>
</gene>
<keyword evidence="1" id="KW-1133">Transmembrane helix</keyword>
<name>A0A561E841_9MICO</name>
<dbReference type="Pfam" id="PF17197">
    <property type="entry name" value="DUF5134"/>
    <property type="match status" value="1"/>
</dbReference>
<evidence type="ECO:0000313" key="3">
    <source>
        <dbReference type="Proteomes" id="UP000318297"/>
    </source>
</evidence>
<feature type="transmembrane region" description="Helical" evidence="1">
    <location>
        <begin position="145"/>
        <end position="167"/>
    </location>
</feature>
<protein>
    <submittedName>
        <fullName evidence="2">Uncharacterized protein DUF5134</fullName>
    </submittedName>
</protein>
<organism evidence="2 3">
    <name type="scientific">Rudaeicoccus suwonensis</name>
    <dbReference type="NCBI Taxonomy" id="657409"/>
    <lineage>
        <taxon>Bacteria</taxon>
        <taxon>Bacillati</taxon>
        <taxon>Actinomycetota</taxon>
        <taxon>Actinomycetes</taxon>
        <taxon>Micrococcales</taxon>
        <taxon>Dermacoccaceae</taxon>
        <taxon>Rudaeicoccus</taxon>
    </lineage>
</organism>
<dbReference type="Proteomes" id="UP000318297">
    <property type="component" value="Unassembled WGS sequence"/>
</dbReference>
<evidence type="ECO:0000313" key="2">
    <source>
        <dbReference type="EMBL" id="TWE11784.1"/>
    </source>
</evidence>
<dbReference type="AlphaFoldDB" id="A0A561E841"/>
<dbReference type="InterPro" id="IPR033458">
    <property type="entry name" value="DUF5134"/>
</dbReference>
<dbReference type="EMBL" id="VIVQ01000001">
    <property type="protein sequence ID" value="TWE11784.1"/>
    <property type="molecule type" value="Genomic_DNA"/>
</dbReference>
<feature type="transmembrane region" description="Helical" evidence="1">
    <location>
        <begin position="41"/>
        <end position="59"/>
    </location>
</feature>
<dbReference type="RefSeq" id="WP_145225273.1">
    <property type="nucleotide sequence ID" value="NZ_VIVQ01000001.1"/>
</dbReference>
<keyword evidence="1" id="KW-0472">Membrane</keyword>
<keyword evidence="1" id="KW-0812">Transmembrane</keyword>
<feature type="transmembrane region" description="Helical" evidence="1">
    <location>
        <begin position="108"/>
        <end position="125"/>
    </location>
</feature>
<sequence>MTDMIGPGWLAACFGVLALACSLICGYRLVQARRGRRRTDVPVEVCHGLMGVAMVGMLIPGTKLTGDGGLAWAWLVVWIGFTAWFGYEVLRDRARRRRSALAHRGAHLVLAAAMVYMFAVVLHAAHTSAAPSMSGMSGMSGSSSMPPLVTLDLVLAVGLAAYAVVLLDRIGSRPTPAAGSSRTGAVARAIPVDTAVHIVMAVVMSYMLVMMLS</sequence>
<reference evidence="2 3" key="1">
    <citation type="submission" date="2019-06" db="EMBL/GenBank/DDBJ databases">
        <title>Sequencing the genomes of 1000 actinobacteria strains.</title>
        <authorList>
            <person name="Klenk H.-P."/>
        </authorList>
    </citation>
    <scope>NUCLEOTIDE SEQUENCE [LARGE SCALE GENOMIC DNA]</scope>
    <source>
        <strain evidence="2 3">DSM 19560</strain>
    </source>
</reference>
<proteinExistence type="predicted"/>
<feature type="transmembrane region" description="Helical" evidence="1">
    <location>
        <begin position="188"/>
        <end position="209"/>
    </location>
</feature>